<dbReference type="PANTHER" id="PTHR47447">
    <property type="entry name" value="OS03G0856100 PROTEIN"/>
    <property type="match status" value="1"/>
</dbReference>
<protein>
    <submittedName>
        <fullName evidence="3">Pentatricopeptide repeat-containing protein, mitochondrial</fullName>
    </submittedName>
</protein>
<gene>
    <name evidence="3" type="ORF">AK812_SmicGene34363</name>
</gene>
<dbReference type="AlphaFoldDB" id="A0A1Q9CP68"/>
<organism evidence="3 4">
    <name type="scientific">Symbiodinium microadriaticum</name>
    <name type="common">Dinoflagellate</name>
    <name type="synonym">Zooxanthella microadriatica</name>
    <dbReference type="NCBI Taxonomy" id="2951"/>
    <lineage>
        <taxon>Eukaryota</taxon>
        <taxon>Sar</taxon>
        <taxon>Alveolata</taxon>
        <taxon>Dinophyceae</taxon>
        <taxon>Suessiales</taxon>
        <taxon>Symbiodiniaceae</taxon>
        <taxon>Symbiodinium</taxon>
    </lineage>
</organism>
<dbReference type="PANTHER" id="PTHR47447:SF17">
    <property type="entry name" value="OS12G0638900 PROTEIN"/>
    <property type="match status" value="1"/>
</dbReference>
<dbReference type="OrthoDB" id="185373at2759"/>
<evidence type="ECO:0000256" key="2">
    <source>
        <dbReference type="SAM" id="MobiDB-lite"/>
    </source>
</evidence>
<feature type="compositionally biased region" description="Basic and acidic residues" evidence="2">
    <location>
        <begin position="1069"/>
        <end position="1089"/>
    </location>
</feature>
<dbReference type="EMBL" id="LSRX01001022">
    <property type="protein sequence ID" value="OLP84721.1"/>
    <property type="molecule type" value="Genomic_DNA"/>
</dbReference>
<name>A0A1Q9CP68_SYMMI</name>
<dbReference type="Proteomes" id="UP000186817">
    <property type="component" value="Unassembled WGS sequence"/>
</dbReference>
<evidence type="ECO:0000256" key="1">
    <source>
        <dbReference type="ARBA" id="ARBA00022737"/>
    </source>
</evidence>
<accession>A0A1Q9CP68</accession>
<sequence length="1089" mass="119542">MPLWFCSDDSNTGSQGSLVREHIPKCESGVSPLILNLARARGPGDFQSCRRQAREALPIFALWPPLASVLTLQEDPLDMALPDEDGSGDDYDRDEDSLCAFLAQCSLMFPADISPSQRQDFDGDYKGAEGLELKGPEELAMDRSQHSSLTRFHLAALPRGPVANASMLSAMTGWRNYSDAEVELVLEAGGWVDGETKKANPLLSVWLISLGSNGPSPGHEDAMAMFAQLWEYWHSRQYEEAAGEVCRLVGVEEEAFSSQRQLLTAAGALHASECPAWSEEDRSVALLGRNCCNRLAERHLRNSNWPEAARWCALAWRLEGGQSCASLWLEDGSWAAARYQRLFHAAEVFRLACKGGQKASKASKKPAEEGFDGSEYLQASRRCLETCEAILQRWPTCTANPEGIYTCLAEICWQLKDIAAVRWSCRQALSLLSPVAGLTCARAYAGLFVLWVFQSAALEAFSWREVRAALHCASDLFHRWVMAMMVKQRFVGVSAVKVTAWIPAKCAGMIVDVVDHNQRISACGRSQRWRGAIHLLEALQPKLRASIITFNAVVAAFSRENWQRALDLHKQLLQMSAKQDVITVNTSGQALQADQWQTVFNLMETACRANIRLSQTSFGIVTNSCKGGENWDLALGALSQMQRTSLQSNEIVWSSLVRNAVVWETGLEIMEAAFFKSAGRPNLVCFSSLSSTLDRKASWKRSLSLLDAVLGRHLQLGNSFLHNTACSSCARVARWESAVEAQADIVKHRLQLDVVGFTAVMSAVDAPSWRHILVLLKTAYASGIEPNSLAFNAAGDGLAKSRHWDAAFSLLDVMHTLRMEMDVFTCSLVWTGYRLSGRLATGFLLQSLHSDLKPNRVLLSSAITLCKECYQWTSALDILSSMRRAYVQPDLISHSDAIGACCVPSWQVALSLWLQMPAQLVETDVACTAQILETAVQQQSSCAPELADKLDACATSQYAASRALESAGIPEDQLGAHRRLLRRLQRQGGVAGASDTDEVQLDLGFLSGSGGSGSLQPEEQAAPLSREACRVEGSKVEVATMTEHVPEPEVANCPGPGDCGCREGWLTDDPERRRHDVQAEMHGKPVNDV</sequence>
<proteinExistence type="predicted"/>
<evidence type="ECO:0000313" key="4">
    <source>
        <dbReference type="Proteomes" id="UP000186817"/>
    </source>
</evidence>
<dbReference type="Gene3D" id="1.25.40.10">
    <property type="entry name" value="Tetratricopeptide repeat domain"/>
    <property type="match status" value="3"/>
</dbReference>
<keyword evidence="1" id="KW-0677">Repeat</keyword>
<keyword evidence="4" id="KW-1185">Reference proteome</keyword>
<evidence type="ECO:0000313" key="3">
    <source>
        <dbReference type="EMBL" id="OLP84721.1"/>
    </source>
</evidence>
<comment type="caution">
    <text evidence="3">The sequence shown here is derived from an EMBL/GenBank/DDBJ whole genome shotgun (WGS) entry which is preliminary data.</text>
</comment>
<feature type="region of interest" description="Disordered" evidence="2">
    <location>
        <begin position="1067"/>
        <end position="1089"/>
    </location>
</feature>
<dbReference type="InterPro" id="IPR011990">
    <property type="entry name" value="TPR-like_helical_dom_sf"/>
</dbReference>
<reference evidence="3 4" key="1">
    <citation type="submission" date="2016-02" db="EMBL/GenBank/DDBJ databases">
        <title>Genome analysis of coral dinoflagellate symbionts highlights evolutionary adaptations to a symbiotic lifestyle.</title>
        <authorList>
            <person name="Aranda M."/>
            <person name="Li Y."/>
            <person name="Liew Y.J."/>
            <person name="Baumgarten S."/>
            <person name="Simakov O."/>
            <person name="Wilson M."/>
            <person name="Piel J."/>
            <person name="Ashoor H."/>
            <person name="Bougouffa S."/>
            <person name="Bajic V.B."/>
            <person name="Ryu T."/>
            <person name="Ravasi T."/>
            <person name="Bayer T."/>
            <person name="Micklem G."/>
            <person name="Kim H."/>
            <person name="Bhak J."/>
            <person name="Lajeunesse T.C."/>
            <person name="Voolstra C.R."/>
        </authorList>
    </citation>
    <scope>NUCLEOTIDE SEQUENCE [LARGE SCALE GENOMIC DNA]</scope>
    <source>
        <strain evidence="3 4">CCMP2467</strain>
    </source>
</reference>